<evidence type="ECO:0000313" key="2">
    <source>
        <dbReference type="Proteomes" id="UP000319576"/>
    </source>
</evidence>
<reference evidence="1 2" key="1">
    <citation type="submission" date="2019-02" db="EMBL/GenBank/DDBJ databases">
        <title>Deep-cultivation of Planctomycetes and their phenomic and genomic characterization uncovers novel biology.</title>
        <authorList>
            <person name="Wiegand S."/>
            <person name="Jogler M."/>
            <person name="Boedeker C."/>
            <person name="Pinto D."/>
            <person name="Vollmers J."/>
            <person name="Rivas-Marin E."/>
            <person name="Kohn T."/>
            <person name="Peeters S.H."/>
            <person name="Heuer A."/>
            <person name="Rast P."/>
            <person name="Oberbeckmann S."/>
            <person name="Bunk B."/>
            <person name="Jeske O."/>
            <person name="Meyerdierks A."/>
            <person name="Storesund J.E."/>
            <person name="Kallscheuer N."/>
            <person name="Luecker S."/>
            <person name="Lage O.M."/>
            <person name="Pohl T."/>
            <person name="Merkel B.J."/>
            <person name="Hornburger P."/>
            <person name="Mueller R.-W."/>
            <person name="Bruemmer F."/>
            <person name="Labrenz M."/>
            <person name="Spormann A.M."/>
            <person name="Op den Camp H."/>
            <person name="Overmann J."/>
            <person name="Amann R."/>
            <person name="Jetten M.S.M."/>
            <person name="Mascher T."/>
            <person name="Medema M.H."/>
            <person name="Devos D.P."/>
            <person name="Kaster A.-K."/>
            <person name="Ovreas L."/>
            <person name="Rohde M."/>
            <person name="Galperin M.Y."/>
            <person name="Jogler C."/>
        </authorList>
    </citation>
    <scope>NUCLEOTIDE SEQUENCE [LARGE SCALE GENOMIC DNA]</scope>
    <source>
        <strain evidence="1 2">ETA_A1</strain>
    </source>
</reference>
<evidence type="ECO:0000313" key="1">
    <source>
        <dbReference type="EMBL" id="QDU18297.1"/>
    </source>
</evidence>
<protein>
    <submittedName>
        <fullName evidence="1">Uncharacterized protein</fullName>
    </submittedName>
</protein>
<gene>
    <name evidence="1" type="ORF">ETAA1_01820</name>
</gene>
<dbReference type="EMBL" id="CP036273">
    <property type="protein sequence ID" value="QDU18297.1"/>
    <property type="molecule type" value="Genomic_DNA"/>
</dbReference>
<sequence length="101" mass="11236">MTPDTPFDVPISGAISDLVRRLYDQAVSDGRRRDFLDAYRTITARLESSADTFGEELFALPRLGVVVRVALVAPLSVLYSLHPVSRLVTIGDVTYTRPRSR</sequence>
<dbReference type="AlphaFoldDB" id="A0A517XLB2"/>
<proteinExistence type="predicted"/>
<dbReference type="KEGG" id="uli:ETAA1_01820"/>
<dbReference type="Proteomes" id="UP000319576">
    <property type="component" value="Chromosome"/>
</dbReference>
<dbReference type="RefSeq" id="WP_145233473.1">
    <property type="nucleotide sequence ID" value="NZ_CP036273.1"/>
</dbReference>
<keyword evidence="2" id="KW-1185">Reference proteome</keyword>
<name>A0A517XLB2_9BACT</name>
<accession>A0A517XLB2</accession>
<organism evidence="1 2">
    <name type="scientific">Urbifossiella limnaea</name>
    <dbReference type="NCBI Taxonomy" id="2528023"/>
    <lineage>
        <taxon>Bacteria</taxon>
        <taxon>Pseudomonadati</taxon>
        <taxon>Planctomycetota</taxon>
        <taxon>Planctomycetia</taxon>
        <taxon>Gemmatales</taxon>
        <taxon>Gemmataceae</taxon>
        <taxon>Urbifossiella</taxon>
    </lineage>
</organism>